<dbReference type="EMBL" id="JAUTXT010000001">
    <property type="protein sequence ID" value="KAK3679960.1"/>
    <property type="molecule type" value="Genomic_DNA"/>
</dbReference>
<organism evidence="1 2">
    <name type="scientific">Recurvomyces mirabilis</name>
    <dbReference type="NCBI Taxonomy" id="574656"/>
    <lineage>
        <taxon>Eukaryota</taxon>
        <taxon>Fungi</taxon>
        <taxon>Dikarya</taxon>
        <taxon>Ascomycota</taxon>
        <taxon>Pezizomycotina</taxon>
        <taxon>Dothideomycetes</taxon>
        <taxon>Dothideomycetidae</taxon>
        <taxon>Mycosphaerellales</taxon>
        <taxon>Teratosphaeriaceae</taxon>
        <taxon>Recurvomyces</taxon>
    </lineage>
</organism>
<evidence type="ECO:0000313" key="2">
    <source>
        <dbReference type="Proteomes" id="UP001274830"/>
    </source>
</evidence>
<accession>A0AAE0WYA2</accession>
<reference evidence="1" key="1">
    <citation type="submission" date="2023-07" db="EMBL/GenBank/DDBJ databases">
        <title>Black Yeasts Isolated from many extreme environments.</title>
        <authorList>
            <person name="Coleine C."/>
            <person name="Stajich J.E."/>
            <person name="Selbmann L."/>
        </authorList>
    </citation>
    <scope>NUCLEOTIDE SEQUENCE</scope>
    <source>
        <strain evidence="1">CCFEE 5485</strain>
    </source>
</reference>
<name>A0AAE0WYA2_9PEZI</name>
<sequence length="153" mass="17117">MTAATHPRVALISGPLEVSHEYFKHYYEPRITKAIAADDHFVVGPVSGIDALALDHLLDTAHVPPSRISVHMAGFEALSRPVFVKKLESRGVQVVNVSEATTTWDRDAAMTRASDYDILRYRTEWEQQAIYGHRWRARGSRFAAGNLSGEEEV</sequence>
<evidence type="ECO:0000313" key="1">
    <source>
        <dbReference type="EMBL" id="KAK3679960.1"/>
    </source>
</evidence>
<keyword evidence="2" id="KW-1185">Reference proteome</keyword>
<comment type="caution">
    <text evidence="1">The sequence shown here is derived from an EMBL/GenBank/DDBJ whole genome shotgun (WGS) entry which is preliminary data.</text>
</comment>
<dbReference type="AlphaFoldDB" id="A0AAE0WYA2"/>
<protein>
    <submittedName>
        <fullName evidence="1">Uncharacterized protein</fullName>
    </submittedName>
</protein>
<gene>
    <name evidence="1" type="ORF">LTR78_000337</name>
</gene>
<dbReference type="Proteomes" id="UP001274830">
    <property type="component" value="Unassembled WGS sequence"/>
</dbReference>
<proteinExistence type="predicted"/>